<gene>
    <name evidence="1" type="ordered locus">P9303_11631</name>
</gene>
<accession>A2C8V2</accession>
<protein>
    <submittedName>
        <fullName evidence="1">Uncharacterized protein</fullName>
    </submittedName>
</protein>
<dbReference type="RefSeq" id="WP_011825811.1">
    <property type="nucleotide sequence ID" value="NC_008820.1"/>
</dbReference>
<dbReference type="Proteomes" id="UP000002274">
    <property type="component" value="Chromosome"/>
</dbReference>
<organism evidence="1 2">
    <name type="scientific">Prochlorococcus marinus (strain MIT 9303)</name>
    <dbReference type="NCBI Taxonomy" id="59922"/>
    <lineage>
        <taxon>Bacteria</taxon>
        <taxon>Bacillati</taxon>
        <taxon>Cyanobacteriota</taxon>
        <taxon>Cyanophyceae</taxon>
        <taxon>Synechococcales</taxon>
        <taxon>Prochlorococcaceae</taxon>
        <taxon>Prochlorococcus</taxon>
    </lineage>
</organism>
<dbReference type="HOGENOM" id="CLU_2370527_0_0_3"/>
<dbReference type="KEGG" id="pmf:P9303_11631"/>
<proteinExistence type="predicted"/>
<evidence type="ECO:0000313" key="2">
    <source>
        <dbReference type="Proteomes" id="UP000002274"/>
    </source>
</evidence>
<dbReference type="AlphaFoldDB" id="A2C8V2"/>
<evidence type="ECO:0000313" key="1">
    <source>
        <dbReference type="EMBL" id="ABM77912.1"/>
    </source>
</evidence>
<dbReference type="BioCyc" id="PMAR59922:G1G80-1022-MONOMER"/>
<sequence>MQKGDVLLLVNIVKKIMLPLVVLAINVAGCGNQMTEDELARFYCEQWRKGEMTSEFAYNVLVHGIVFNRGAYGKGFADPKEYEKQLNKRCSEIGF</sequence>
<name>A2C8V2_PROM3</name>
<dbReference type="STRING" id="59922.P9303_11631"/>
<dbReference type="EMBL" id="CP000554">
    <property type="protein sequence ID" value="ABM77912.1"/>
    <property type="molecule type" value="Genomic_DNA"/>
</dbReference>
<reference evidence="1 2" key="1">
    <citation type="journal article" date="2007" name="PLoS Genet.">
        <title>Patterns and implications of gene gain and loss in the evolution of Prochlorococcus.</title>
        <authorList>
            <person name="Kettler G.C."/>
            <person name="Martiny A.C."/>
            <person name="Huang K."/>
            <person name="Zucker J."/>
            <person name="Coleman M.L."/>
            <person name="Rodrigue S."/>
            <person name="Chen F."/>
            <person name="Lapidus A."/>
            <person name="Ferriera S."/>
            <person name="Johnson J."/>
            <person name="Steglich C."/>
            <person name="Church G.M."/>
            <person name="Richardson P."/>
            <person name="Chisholm S.W."/>
        </authorList>
    </citation>
    <scope>NUCLEOTIDE SEQUENCE [LARGE SCALE GENOMIC DNA]</scope>
    <source>
        <strain evidence="1 2">MIT 9303</strain>
    </source>
</reference>